<accession>S2DDX2</accession>
<gene>
    <name evidence="1" type="ORF">A33Q_3375</name>
</gene>
<organism evidence="1 2">
    <name type="scientific">Indibacter alkaliphilus (strain CCUG 57479 / KCTC 22604 / LW1)</name>
    <dbReference type="NCBI Taxonomy" id="1189612"/>
    <lineage>
        <taxon>Bacteria</taxon>
        <taxon>Pseudomonadati</taxon>
        <taxon>Bacteroidota</taxon>
        <taxon>Cytophagia</taxon>
        <taxon>Cytophagales</taxon>
        <taxon>Cyclobacteriaceae</taxon>
    </lineage>
</organism>
<dbReference type="RefSeq" id="WP_009034667.1">
    <property type="nucleotide sequence ID" value="NZ_ALWO02000040.1"/>
</dbReference>
<reference evidence="1 2" key="1">
    <citation type="journal article" date="2013" name="Genome Announc.">
        <title>Draft Genome Sequence of Indibacter alkaliphilus Strain LW1T, Isolated from Lonar Lake, a Haloalkaline Lake in the Buldana District of Maharashtra, India.</title>
        <authorList>
            <person name="Singh A."/>
            <person name="Kumar Jangir P."/>
            <person name="Sharma R."/>
            <person name="Singh A."/>
            <person name="Kumar Pinnaka A."/>
            <person name="Shivaji S."/>
        </authorList>
    </citation>
    <scope>NUCLEOTIDE SEQUENCE [LARGE SCALE GENOMIC DNA]</scope>
    <source>
        <strain evidence="2">CCUG 57479 / KCTC 22604 / LW1</strain>
    </source>
</reference>
<dbReference type="AlphaFoldDB" id="S2DDX2"/>
<dbReference type="PROSITE" id="PS51257">
    <property type="entry name" value="PROKAR_LIPOPROTEIN"/>
    <property type="match status" value="1"/>
</dbReference>
<dbReference type="InterPro" id="IPR045444">
    <property type="entry name" value="DUF6503"/>
</dbReference>
<dbReference type="eggNOG" id="ENOG50330AX">
    <property type="taxonomic scope" value="Bacteria"/>
</dbReference>
<evidence type="ECO:0000313" key="1">
    <source>
        <dbReference type="EMBL" id="EOZ95170.1"/>
    </source>
</evidence>
<dbReference type="Proteomes" id="UP000006073">
    <property type="component" value="Unassembled WGS sequence"/>
</dbReference>
<dbReference type="Pfam" id="PF20113">
    <property type="entry name" value="DUF6503"/>
    <property type="match status" value="1"/>
</dbReference>
<name>S2DDX2_INDAL</name>
<dbReference type="OrthoDB" id="1420384at2"/>
<protein>
    <recommendedName>
        <fullName evidence="3">Lipoprotein</fullName>
    </recommendedName>
</protein>
<proteinExistence type="predicted"/>
<keyword evidence="2" id="KW-1185">Reference proteome</keyword>
<comment type="caution">
    <text evidence="1">The sequence shown here is derived from an EMBL/GenBank/DDBJ whole genome shotgun (WGS) entry which is preliminary data.</text>
</comment>
<dbReference type="EMBL" id="ALWO02000040">
    <property type="protein sequence ID" value="EOZ95170.1"/>
    <property type="molecule type" value="Genomic_DNA"/>
</dbReference>
<sequence>MNNKYFFVVIFITLLSSCSARDKQAVSIIEKSIEAHGGWQAWEQVQSISMVREIWLFDESGEPESYVTQENTFRLKPYFEAKMSWEKDGIAHRVTFDGKKTQYWMGSNDIQNKGFLAAKKKDIDAAFYVLSKPFDLLDAGKVLSYEGKTELTGGLMMETVKVIDGDPNDPSVDEWWYYFDPSSFELYAYKVKTSDHYSLVYNQGWDRTFGLLMPAQRESFRVDSLGNHLYRRAIYGYGMYDVDK</sequence>
<evidence type="ECO:0008006" key="3">
    <source>
        <dbReference type="Google" id="ProtNLM"/>
    </source>
</evidence>
<evidence type="ECO:0000313" key="2">
    <source>
        <dbReference type="Proteomes" id="UP000006073"/>
    </source>
</evidence>
<dbReference type="STRING" id="1189612.A33Q_3375"/>